<keyword evidence="2" id="KW-1185">Reference proteome</keyword>
<evidence type="ECO:0000313" key="1">
    <source>
        <dbReference type="EMBL" id="KAJ8737772.1"/>
    </source>
</evidence>
<accession>A0ACC2RCA4</accession>
<dbReference type="Proteomes" id="UP001231649">
    <property type="component" value="Chromosome 1"/>
</dbReference>
<dbReference type="EMBL" id="CM056777">
    <property type="protein sequence ID" value="KAJ8737772.1"/>
    <property type="molecule type" value="Genomic_DNA"/>
</dbReference>
<reference evidence="1" key="1">
    <citation type="submission" date="2023-03" db="EMBL/GenBank/DDBJ databases">
        <title>Chromosome-level genomes of two armyworms, Mythimna separata and Mythimna loreyi, provide insights into the biosynthesis and reception of sex pheromones.</title>
        <authorList>
            <person name="Zhao H."/>
        </authorList>
    </citation>
    <scope>NUCLEOTIDE SEQUENCE</scope>
    <source>
        <strain evidence="1">BeijingLab</strain>
    </source>
</reference>
<proteinExistence type="predicted"/>
<protein>
    <submittedName>
        <fullName evidence="1">Uncharacterized protein</fullName>
    </submittedName>
</protein>
<organism evidence="1 2">
    <name type="scientific">Mythimna loreyi</name>
    <dbReference type="NCBI Taxonomy" id="667449"/>
    <lineage>
        <taxon>Eukaryota</taxon>
        <taxon>Metazoa</taxon>
        <taxon>Ecdysozoa</taxon>
        <taxon>Arthropoda</taxon>
        <taxon>Hexapoda</taxon>
        <taxon>Insecta</taxon>
        <taxon>Pterygota</taxon>
        <taxon>Neoptera</taxon>
        <taxon>Endopterygota</taxon>
        <taxon>Lepidoptera</taxon>
        <taxon>Glossata</taxon>
        <taxon>Ditrysia</taxon>
        <taxon>Noctuoidea</taxon>
        <taxon>Noctuidae</taxon>
        <taxon>Noctuinae</taxon>
        <taxon>Hadenini</taxon>
        <taxon>Mythimna</taxon>
    </lineage>
</organism>
<gene>
    <name evidence="1" type="ORF">PYW08_000367</name>
</gene>
<evidence type="ECO:0000313" key="2">
    <source>
        <dbReference type="Proteomes" id="UP001231649"/>
    </source>
</evidence>
<sequence>MAEWSLPDLDCPINQFDPYQYAGYPSCRAREPAARVPRVPARLPPQAQPCPAAPAARASSMALHFTPQLQYGGSGAGPPPAKGENPREIRNRAEKMRRDRLNQSVAELALMVPPVVAARRKIDKTTVLRLTAHYLRAHQYVFGDSIGQSAQPFNPSSILKVLSMFNGFLITTTYRGIIVVVSQNVNQYLGYTELDLLGQNLLNITHEGDRAMLRDQLMPRTQTLGPNGELIIPDEPDAIRKVEEALASETRRFVIRLKKLGQRSEPSQYVTCHVEGSLRKSDRACRGYGRCCQIVRRARARSENPCSSGNDIVFIGIVRPTSETFINESALESYRMEYRTRHSIDGEIIQCESRIAIVTGYMTHEVSGVNAMNFMHRDDVRWVIIALREMYDQHRLFGESCYRLITKNGQLIYMRTRGCLDVDRESRAVTSFVCTNTVVDEEEGKQLIKLMKRKFTLLVNNNETPAIEEIDDSHDDADQNSDQAVPVEDPRRLEQVILHLVTNLPSPSPHESEDEPFASASPDRKSMSPHRLTIIPPNKERIVSAIEKIYSVINIIQKDSNHEGHSDDQSSRAGSSHTTPQYMPSLEMNTMNCVPASQSMQIVPYQSAHVSDYVDAPDSSLAQPTAYNIPDNDYDPDDILNTVTSSDLGFDNSEGGFPNLESLFANLNQNGEEMFNEQQIADLTDFDYHGAESALSLPVPQYAEESNMLQALPQASSSNYSCGTKRPNDFEDFEMVYKKKITESEFSRENPPASDLESPLDCFLDESIFDSDQIESAISLMEFGDPSFPDLLNFQVSSDVSTILDQIEMEAEQERIRELELSLSEYE</sequence>
<comment type="caution">
    <text evidence="1">The sequence shown here is derived from an EMBL/GenBank/DDBJ whole genome shotgun (WGS) entry which is preliminary data.</text>
</comment>
<name>A0ACC2RCA4_9NEOP</name>